<sequence length="179" mass="20079">YMIIAPANYIVAEKHSLVGSIGVRMDILQYYGLMDKLGINATVIKAGKYKDIGSPYRPMTREERECLENMVNEIYMDFVRWVADNRNMSINKTLEIADGKIYLGNDAKKVGLVDYVGSEEDAINITMKIANISNPKIVDYTPSKSEGFFGLLSNMAYNLGYGIGTGIIEYNKNIGVFKY</sequence>
<evidence type="ECO:0000313" key="6">
    <source>
        <dbReference type="EMBL" id="HIP16870.1"/>
    </source>
</evidence>
<evidence type="ECO:0000256" key="1">
    <source>
        <dbReference type="ARBA" id="ARBA00008683"/>
    </source>
</evidence>
<comment type="caution">
    <text evidence="6">The sequence shown here is derived from an EMBL/GenBank/DDBJ whole genome shotgun (WGS) entry which is preliminary data.</text>
</comment>
<dbReference type="PANTHER" id="PTHR42987">
    <property type="entry name" value="PEPTIDASE S49"/>
    <property type="match status" value="1"/>
</dbReference>
<dbReference type="Gene3D" id="6.20.330.10">
    <property type="match status" value="1"/>
</dbReference>
<protein>
    <submittedName>
        <fullName evidence="6">S49 family peptidase</fullName>
    </submittedName>
</protein>
<keyword evidence="2" id="KW-0645">Protease</keyword>
<keyword evidence="4" id="KW-0720">Serine protease</keyword>
<dbReference type="Pfam" id="PF01343">
    <property type="entry name" value="Peptidase_S49"/>
    <property type="match status" value="1"/>
</dbReference>
<dbReference type="EMBL" id="DQSV01000017">
    <property type="protein sequence ID" value="HIP16870.1"/>
    <property type="molecule type" value="Genomic_DNA"/>
</dbReference>
<dbReference type="GO" id="GO:0006508">
    <property type="term" value="P:proteolysis"/>
    <property type="evidence" value="ECO:0007669"/>
    <property type="project" value="UniProtKB-KW"/>
</dbReference>
<organism evidence="6 7">
    <name type="scientific">Methanothermococcus okinawensis</name>
    <dbReference type="NCBI Taxonomy" id="155863"/>
    <lineage>
        <taxon>Archaea</taxon>
        <taxon>Methanobacteriati</taxon>
        <taxon>Methanobacteriota</taxon>
        <taxon>Methanomada group</taxon>
        <taxon>Methanococci</taxon>
        <taxon>Methanococcales</taxon>
        <taxon>Methanococcaceae</taxon>
        <taxon>Methanothermococcus</taxon>
    </lineage>
</organism>
<keyword evidence="3" id="KW-0378">Hydrolase</keyword>
<name>A0A832YW41_9EURY</name>
<evidence type="ECO:0000256" key="3">
    <source>
        <dbReference type="ARBA" id="ARBA00022801"/>
    </source>
</evidence>
<dbReference type="Proteomes" id="UP000605144">
    <property type="component" value="Unassembled WGS sequence"/>
</dbReference>
<evidence type="ECO:0000313" key="7">
    <source>
        <dbReference type="Proteomes" id="UP000605144"/>
    </source>
</evidence>
<feature type="domain" description="Peptidase S49" evidence="5">
    <location>
        <begin position="1"/>
        <end position="132"/>
    </location>
</feature>
<proteinExistence type="inferred from homology"/>
<evidence type="ECO:0000256" key="4">
    <source>
        <dbReference type="ARBA" id="ARBA00022825"/>
    </source>
</evidence>
<dbReference type="InterPro" id="IPR002142">
    <property type="entry name" value="Peptidase_S49"/>
</dbReference>
<dbReference type="InterPro" id="IPR029045">
    <property type="entry name" value="ClpP/crotonase-like_dom_sf"/>
</dbReference>
<dbReference type="AlphaFoldDB" id="A0A832YW41"/>
<evidence type="ECO:0000259" key="5">
    <source>
        <dbReference type="Pfam" id="PF01343"/>
    </source>
</evidence>
<accession>A0A832YW41</accession>
<comment type="similarity">
    <text evidence="1">Belongs to the peptidase S49 family.</text>
</comment>
<dbReference type="CDD" id="cd07023">
    <property type="entry name" value="S49_Sppa_N_C"/>
    <property type="match status" value="1"/>
</dbReference>
<gene>
    <name evidence="6" type="ORF">EYG76_01005</name>
</gene>
<dbReference type="GO" id="GO:0008236">
    <property type="term" value="F:serine-type peptidase activity"/>
    <property type="evidence" value="ECO:0007669"/>
    <property type="project" value="UniProtKB-KW"/>
</dbReference>
<dbReference type="PANTHER" id="PTHR42987:SF4">
    <property type="entry name" value="PROTEASE SOHB-RELATED"/>
    <property type="match status" value="1"/>
</dbReference>
<dbReference type="SUPFAM" id="SSF52096">
    <property type="entry name" value="ClpP/crotonase"/>
    <property type="match status" value="1"/>
</dbReference>
<reference evidence="6" key="1">
    <citation type="journal article" date="2020" name="ISME J.">
        <title>Gammaproteobacteria mediating utilization of methyl-, sulfur- and petroleum organic compounds in deep ocean hydrothermal plumes.</title>
        <authorList>
            <person name="Zhou Z."/>
            <person name="Liu Y."/>
            <person name="Pan J."/>
            <person name="Cron B.R."/>
            <person name="Toner B.M."/>
            <person name="Anantharaman K."/>
            <person name="Breier J.A."/>
            <person name="Dick G.J."/>
            <person name="Li M."/>
        </authorList>
    </citation>
    <scope>NUCLEOTIDE SEQUENCE</scope>
    <source>
        <strain evidence="6">SZUA-1385</strain>
    </source>
</reference>
<evidence type="ECO:0000256" key="2">
    <source>
        <dbReference type="ARBA" id="ARBA00022670"/>
    </source>
</evidence>
<dbReference type="InterPro" id="IPR047272">
    <property type="entry name" value="S49_SppA_C"/>
</dbReference>
<feature type="non-terminal residue" evidence="6">
    <location>
        <position position="1"/>
    </location>
</feature>